<dbReference type="EMBL" id="CAWUHD010000023">
    <property type="protein sequence ID" value="CAK7217195.1"/>
    <property type="molecule type" value="Genomic_DNA"/>
</dbReference>
<keyword evidence="2" id="KW-0294">Fucose metabolism</keyword>
<dbReference type="Gene3D" id="3.40.50.11350">
    <property type="match status" value="1"/>
</dbReference>
<dbReference type="InterPro" id="IPR019378">
    <property type="entry name" value="GDP-Fuc_O-FucTrfase"/>
</dbReference>
<dbReference type="Proteomes" id="UP001642482">
    <property type="component" value="Unassembled WGS sequence"/>
</dbReference>
<proteinExistence type="predicted"/>
<accession>A0ABP0BC93</accession>
<protein>
    <submittedName>
        <fullName evidence="4">Inducible alternative oxidase 2</fullName>
    </submittedName>
</protein>
<evidence type="ECO:0000256" key="2">
    <source>
        <dbReference type="ARBA" id="ARBA00023253"/>
    </source>
</evidence>
<evidence type="ECO:0000256" key="1">
    <source>
        <dbReference type="ARBA" id="ARBA00022679"/>
    </source>
</evidence>
<dbReference type="CDD" id="cd11296">
    <property type="entry name" value="O-FucT_like"/>
    <property type="match status" value="1"/>
</dbReference>
<reference evidence="4 5" key="1">
    <citation type="submission" date="2024-01" db="EMBL/GenBank/DDBJ databases">
        <authorList>
            <person name="Allen C."/>
            <person name="Tagirdzhanova G."/>
        </authorList>
    </citation>
    <scope>NUCLEOTIDE SEQUENCE [LARGE SCALE GENOMIC DNA]</scope>
</reference>
<keyword evidence="3" id="KW-0119">Carbohydrate metabolism</keyword>
<evidence type="ECO:0000256" key="3">
    <source>
        <dbReference type="ARBA" id="ARBA00023277"/>
    </source>
</evidence>
<comment type="caution">
    <text evidence="4">The sequence shown here is derived from an EMBL/GenBank/DDBJ whole genome shotgun (WGS) entry which is preliminary data.</text>
</comment>
<sequence length="424" mass="47443">MLSGSHPRTKKSQYINAVLRNPVEGLLDPEPIARKCNETVFQEGLVWHCDTVIGGIGNVGNMWLNCVRYAIEAGATTLILPTLGVRSTEDLLDLGGKDNAISISALFDVDHFLDSWGQVCPQMRAVVSDSDIPNLPAADTSPHLAPNRVKAFRMSLHILLDPTGWREAFDVWLGKAMGPDRKLSATTPFRVWQNKVMFQWNRKAAQNSPDFNTAFARLFRYPDETRRLAASVLWQLEHKLGRHIVPDAVLDAKTPGIANHLEPGRIEPGTYLGCHLRVADDAVRVQWPGYDAQAPGYIAEAVSRNLSAIYLATGSKEHRERFRQDAAASGIQVFTKEDLLEDADLEALQTLSWDQQALIDFDVLIRSAYFYGFLRSSFSWAVTIRRSSLPEAGEAVRLPRDEFRDNLSAIQGRNTRINPWAVWP</sequence>
<organism evidence="4 5">
    <name type="scientific">Sporothrix eucalyptigena</name>
    <dbReference type="NCBI Taxonomy" id="1812306"/>
    <lineage>
        <taxon>Eukaryota</taxon>
        <taxon>Fungi</taxon>
        <taxon>Dikarya</taxon>
        <taxon>Ascomycota</taxon>
        <taxon>Pezizomycotina</taxon>
        <taxon>Sordariomycetes</taxon>
        <taxon>Sordariomycetidae</taxon>
        <taxon>Ophiostomatales</taxon>
        <taxon>Ophiostomataceae</taxon>
        <taxon>Sporothrix</taxon>
    </lineage>
</organism>
<keyword evidence="1" id="KW-0808">Transferase</keyword>
<evidence type="ECO:0000313" key="4">
    <source>
        <dbReference type="EMBL" id="CAK7217195.1"/>
    </source>
</evidence>
<evidence type="ECO:0000313" key="5">
    <source>
        <dbReference type="Proteomes" id="UP001642482"/>
    </source>
</evidence>
<name>A0ABP0BC93_9PEZI</name>
<gene>
    <name evidence="4" type="primary">AOX2_2</name>
    <name evidence="4" type="ORF">SEUCBS140593_003124</name>
</gene>
<dbReference type="Pfam" id="PF10250">
    <property type="entry name" value="O-FucT"/>
    <property type="match status" value="1"/>
</dbReference>
<keyword evidence="5" id="KW-1185">Reference proteome</keyword>